<proteinExistence type="inferred from homology"/>
<gene>
    <name evidence="8" type="ORF">O3G_MSEX006172</name>
</gene>
<evidence type="ECO:0000313" key="8">
    <source>
        <dbReference type="EMBL" id="KAG6449675.1"/>
    </source>
</evidence>
<evidence type="ECO:0000256" key="6">
    <source>
        <dbReference type="ARBA" id="ARBA00023242"/>
    </source>
</evidence>
<dbReference type="PANTHER" id="PTHR31740:SF2">
    <property type="entry name" value="CENTROMERE PROTEIN L"/>
    <property type="match status" value="1"/>
</dbReference>
<evidence type="ECO:0000256" key="1">
    <source>
        <dbReference type="ARBA" id="ARBA00004123"/>
    </source>
</evidence>
<protein>
    <recommendedName>
        <fullName evidence="4">Centromere protein L</fullName>
    </recommendedName>
</protein>
<evidence type="ECO:0000313" key="9">
    <source>
        <dbReference type="Proteomes" id="UP000791440"/>
    </source>
</evidence>
<name>A0A922CJX8_MANSE</name>
<comment type="similarity">
    <text evidence="3">Belongs to the CENP-L/IML3 family.</text>
</comment>
<dbReference type="GO" id="GO:0005634">
    <property type="term" value="C:nucleus"/>
    <property type="evidence" value="ECO:0007669"/>
    <property type="project" value="UniProtKB-SubCell"/>
</dbReference>
<evidence type="ECO:0000256" key="3">
    <source>
        <dbReference type="ARBA" id="ARBA00011060"/>
    </source>
</evidence>
<evidence type="ECO:0000256" key="2">
    <source>
        <dbReference type="ARBA" id="ARBA00004584"/>
    </source>
</evidence>
<evidence type="ECO:0000256" key="5">
    <source>
        <dbReference type="ARBA" id="ARBA00022454"/>
    </source>
</evidence>
<accession>A0A922CJX8</accession>
<keyword evidence="7" id="KW-0137">Centromere</keyword>
<sequence length="294" mass="33674">MPTYRQDSSCDQEDEANINYQATGDPLALIYNEGLWRIYKLSPLHNIQCTAVKLKQYASKVRQSLVSSTQMNSNLKYTVQFEEQPLRYSEDDANGLMITVSSSQENNSNKKVVYTAILLSWGMSINLENTTHLPYMLERGEQKIGHAVQATLKSAFDCNIKQFTFTQHQLLHFGYMFLENDTSRSNDPFTLVYRTPQSDVKDRLSMSFEVGDVRLIWNRVKDEKSETSEPVILAYQVLQNQIFEMTFLDVTVFELCELNLPKGEIKSSGAVKMKTPEIVNCFFTTLNTISYGNI</sequence>
<keyword evidence="5" id="KW-0158">Chromosome</keyword>
<dbReference type="InterPro" id="IPR025204">
    <property type="entry name" value="CENP-L"/>
</dbReference>
<keyword evidence="6" id="KW-0539">Nucleus</keyword>
<evidence type="ECO:0000256" key="7">
    <source>
        <dbReference type="ARBA" id="ARBA00023328"/>
    </source>
</evidence>
<dbReference type="AlphaFoldDB" id="A0A922CJX8"/>
<dbReference type="PANTHER" id="PTHR31740">
    <property type="entry name" value="CENTROMERE PROTEIN L"/>
    <property type="match status" value="1"/>
</dbReference>
<dbReference type="Pfam" id="PF13092">
    <property type="entry name" value="CENP-L"/>
    <property type="match status" value="1"/>
</dbReference>
<evidence type="ECO:0000256" key="4">
    <source>
        <dbReference type="ARBA" id="ARBA00016380"/>
    </source>
</evidence>
<dbReference type="EMBL" id="JH668377">
    <property type="protein sequence ID" value="KAG6449675.1"/>
    <property type="molecule type" value="Genomic_DNA"/>
</dbReference>
<keyword evidence="9" id="KW-1185">Reference proteome</keyword>
<dbReference type="Proteomes" id="UP000791440">
    <property type="component" value="Unassembled WGS sequence"/>
</dbReference>
<comment type="caution">
    <text evidence="8">The sequence shown here is derived from an EMBL/GenBank/DDBJ whole genome shotgun (WGS) entry which is preliminary data.</text>
</comment>
<comment type="subcellular location">
    <subcellularLocation>
        <location evidence="2">Chromosome</location>
        <location evidence="2">Centromere</location>
    </subcellularLocation>
    <subcellularLocation>
        <location evidence="1">Nucleus</location>
    </subcellularLocation>
</comment>
<reference evidence="8" key="1">
    <citation type="journal article" date="2016" name="Insect Biochem. Mol. Biol.">
        <title>Multifaceted biological insights from a draft genome sequence of the tobacco hornworm moth, Manduca sexta.</title>
        <authorList>
            <person name="Kanost M.R."/>
            <person name="Arrese E.L."/>
            <person name="Cao X."/>
            <person name="Chen Y.R."/>
            <person name="Chellapilla S."/>
            <person name="Goldsmith M.R."/>
            <person name="Grosse-Wilde E."/>
            <person name="Heckel D.G."/>
            <person name="Herndon N."/>
            <person name="Jiang H."/>
            <person name="Papanicolaou A."/>
            <person name="Qu J."/>
            <person name="Soulages J.L."/>
            <person name="Vogel H."/>
            <person name="Walters J."/>
            <person name="Waterhouse R.M."/>
            <person name="Ahn S.J."/>
            <person name="Almeida F.C."/>
            <person name="An C."/>
            <person name="Aqrawi P."/>
            <person name="Bretschneider A."/>
            <person name="Bryant W.B."/>
            <person name="Bucks S."/>
            <person name="Chao H."/>
            <person name="Chevignon G."/>
            <person name="Christen J.M."/>
            <person name="Clarke D.F."/>
            <person name="Dittmer N.T."/>
            <person name="Ferguson L.C.F."/>
            <person name="Garavelou S."/>
            <person name="Gordon K.H.J."/>
            <person name="Gunaratna R.T."/>
            <person name="Han Y."/>
            <person name="Hauser F."/>
            <person name="He Y."/>
            <person name="Heidel-Fischer H."/>
            <person name="Hirsh A."/>
            <person name="Hu Y."/>
            <person name="Jiang H."/>
            <person name="Kalra D."/>
            <person name="Klinner C."/>
            <person name="Konig C."/>
            <person name="Kovar C."/>
            <person name="Kroll A.R."/>
            <person name="Kuwar S.S."/>
            <person name="Lee S.L."/>
            <person name="Lehman R."/>
            <person name="Li K."/>
            <person name="Li Z."/>
            <person name="Liang H."/>
            <person name="Lovelace S."/>
            <person name="Lu Z."/>
            <person name="Mansfield J.H."/>
            <person name="McCulloch K.J."/>
            <person name="Mathew T."/>
            <person name="Morton B."/>
            <person name="Muzny D.M."/>
            <person name="Neunemann D."/>
            <person name="Ongeri F."/>
            <person name="Pauchet Y."/>
            <person name="Pu L.L."/>
            <person name="Pyrousis I."/>
            <person name="Rao X.J."/>
            <person name="Redding A."/>
            <person name="Roesel C."/>
            <person name="Sanchez-Gracia A."/>
            <person name="Schaack S."/>
            <person name="Shukla A."/>
            <person name="Tetreau G."/>
            <person name="Wang Y."/>
            <person name="Xiong G.H."/>
            <person name="Traut W."/>
            <person name="Walsh T.K."/>
            <person name="Worley K.C."/>
            <person name="Wu D."/>
            <person name="Wu W."/>
            <person name="Wu Y.Q."/>
            <person name="Zhang X."/>
            <person name="Zou Z."/>
            <person name="Zucker H."/>
            <person name="Briscoe A.D."/>
            <person name="Burmester T."/>
            <person name="Clem R.J."/>
            <person name="Feyereisen R."/>
            <person name="Grimmelikhuijzen C.J.P."/>
            <person name="Hamodrakas S.J."/>
            <person name="Hansson B.S."/>
            <person name="Huguet E."/>
            <person name="Jermiin L.S."/>
            <person name="Lan Q."/>
            <person name="Lehman H.K."/>
            <person name="Lorenzen M."/>
            <person name="Merzendorfer H."/>
            <person name="Michalopoulos I."/>
            <person name="Morton D.B."/>
            <person name="Muthukrishnan S."/>
            <person name="Oakeshott J.G."/>
            <person name="Palmer W."/>
            <person name="Park Y."/>
            <person name="Passarelli A.L."/>
            <person name="Rozas J."/>
            <person name="Schwartz L.M."/>
            <person name="Smith W."/>
            <person name="Southgate A."/>
            <person name="Vilcinskas A."/>
            <person name="Vogt R."/>
            <person name="Wang P."/>
            <person name="Werren J."/>
            <person name="Yu X.Q."/>
            <person name="Zhou J.J."/>
            <person name="Brown S.J."/>
            <person name="Scherer S.E."/>
            <person name="Richards S."/>
            <person name="Blissard G.W."/>
        </authorList>
    </citation>
    <scope>NUCLEOTIDE SEQUENCE</scope>
</reference>
<reference evidence="8" key="2">
    <citation type="submission" date="2020-12" db="EMBL/GenBank/DDBJ databases">
        <authorList>
            <person name="Kanost M."/>
        </authorList>
    </citation>
    <scope>NUCLEOTIDE SEQUENCE</scope>
</reference>
<dbReference type="GO" id="GO:0000775">
    <property type="term" value="C:chromosome, centromeric region"/>
    <property type="evidence" value="ECO:0007669"/>
    <property type="project" value="UniProtKB-SubCell"/>
</dbReference>
<organism evidence="8 9">
    <name type="scientific">Manduca sexta</name>
    <name type="common">Tobacco hawkmoth</name>
    <name type="synonym">Tobacco hornworm</name>
    <dbReference type="NCBI Taxonomy" id="7130"/>
    <lineage>
        <taxon>Eukaryota</taxon>
        <taxon>Metazoa</taxon>
        <taxon>Ecdysozoa</taxon>
        <taxon>Arthropoda</taxon>
        <taxon>Hexapoda</taxon>
        <taxon>Insecta</taxon>
        <taxon>Pterygota</taxon>
        <taxon>Neoptera</taxon>
        <taxon>Endopterygota</taxon>
        <taxon>Lepidoptera</taxon>
        <taxon>Glossata</taxon>
        <taxon>Ditrysia</taxon>
        <taxon>Bombycoidea</taxon>
        <taxon>Sphingidae</taxon>
        <taxon>Sphinginae</taxon>
        <taxon>Sphingini</taxon>
        <taxon>Manduca</taxon>
    </lineage>
</organism>